<keyword evidence="2" id="KW-0812">Transmembrane</keyword>
<name>A0A9W9F0S8_9EURO</name>
<evidence type="ECO:0000313" key="3">
    <source>
        <dbReference type="EMBL" id="KAJ5091421.1"/>
    </source>
</evidence>
<dbReference type="AlphaFoldDB" id="A0A9W9F0S8"/>
<keyword evidence="2" id="KW-1133">Transmembrane helix</keyword>
<comment type="caution">
    <text evidence="3">The sequence shown here is derived from an EMBL/GenBank/DDBJ whole genome shotgun (WGS) entry which is preliminary data.</text>
</comment>
<dbReference type="Proteomes" id="UP001141434">
    <property type="component" value="Unassembled WGS sequence"/>
</dbReference>
<proteinExistence type="predicted"/>
<evidence type="ECO:0000256" key="1">
    <source>
        <dbReference type="SAM" id="MobiDB-lite"/>
    </source>
</evidence>
<dbReference type="EMBL" id="JAPMSZ010000009">
    <property type="protein sequence ID" value="KAJ5091421.1"/>
    <property type="molecule type" value="Genomic_DNA"/>
</dbReference>
<accession>A0A9W9F0S8</accession>
<keyword evidence="4" id="KW-1185">Reference proteome</keyword>
<protein>
    <submittedName>
        <fullName evidence="3">Uncharacterized protein</fullName>
    </submittedName>
</protein>
<feature type="region of interest" description="Disordered" evidence="1">
    <location>
        <begin position="86"/>
        <end position="213"/>
    </location>
</feature>
<gene>
    <name evidence="3" type="ORF">NUU61_006291</name>
</gene>
<sequence>MASIPLPGGDLSDPKPAAFNMDHPLLLSSNALQKRYHTVSIPASYGRLNSSPPAGTVVGIVLGSVAGFVLLLYLIFLTLNPGGRARGGGISSDSIDEEEVVEVRSRRSRPSGPRRRSDNIVEVMEERERRRPAPSRRERDRDRVVVEEDSVTGTTTTDDRGDVVEVIEEESSAPSSASPLPPRRMRSGRGGPAYRTVDPYDYGGGSEYGSRYR</sequence>
<reference evidence="3" key="2">
    <citation type="journal article" date="2023" name="IMA Fungus">
        <title>Comparative genomic study of the Penicillium genus elucidates a diverse pangenome and 15 lateral gene transfer events.</title>
        <authorList>
            <person name="Petersen C."/>
            <person name="Sorensen T."/>
            <person name="Nielsen M.R."/>
            <person name="Sondergaard T.E."/>
            <person name="Sorensen J.L."/>
            <person name="Fitzpatrick D.A."/>
            <person name="Frisvad J.C."/>
            <person name="Nielsen K.L."/>
        </authorList>
    </citation>
    <scope>NUCLEOTIDE SEQUENCE</scope>
    <source>
        <strain evidence="3">IBT 34128</strain>
    </source>
</reference>
<feature type="compositionally biased region" description="Basic and acidic residues" evidence="1">
    <location>
        <begin position="115"/>
        <end position="146"/>
    </location>
</feature>
<feature type="transmembrane region" description="Helical" evidence="2">
    <location>
        <begin position="54"/>
        <end position="76"/>
    </location>
</feature>
<evidence type="ECO:0000313" key="4">
    <source>
        <dbReference type="Proteomes" id="UP001141434"/>
    </source>
</evidence>
<evidence type="ECO:0000256" key="2">
    <source>
        <dbReference type="SAM" id="Phobius"/>
    </source>
</evidence>
<dbReference type="RefSeq" id="XP_056509619.1">
    <property type="nucleotide sequence ID" value="XM_056656819.1"/>
</dbReference>
<reference evidence="3" key="1">
    <citation type="submission" date="2022-11" db="EMBL/GenBank/DDBJ databases">
        <authorList>
            <person name="Petersen C."/>
        </authorList>
    </citation>
    <scope>NUCLEOTIDE SEQUENCE</scope>
    <source>
        <strain evidence="3">IBT 34128</strain>
    </source>
</reference>
<keyword evidence="2" id="KW-0472">Membrane</keyword>
<organism evidence="3 4">
    <name type="scientific">Penicillium alfredii</name>
    <dbReference type="NCBI Taxonomy" id="1506179"/>
    <lineage>
        <taxon>Eukaryota</taxon>
        <taxon>Fungi</taxon>
        <taxon>Dikarya</taxon>
        <taxon>Ascomycota</taxon>
        <taxon>Pezizomycotina</taxon>
        <taxon>Eurotiomycetes</taxon>
        <taxon>Eurotiomycetidae</taxon>
        <taxon>Eurotiales</taxon>
        <taxon>Aspergillaceae</taxon>
        <taxon>Penicillium</taxon>
    </lineage>
</organism>
<dbReference type="OrthoDB" id="5423884at2759"/>
<dbReference type="GeneID" id="81395988"/>